<reference evidence="2" key="1">
    <citation type="submission" date="2016-11" db="UniProtKB">
        <authorList>
            <consortium name="WormBaseParasite"/>
        </authorList>
    </citation>
    <scope>IDENTIFICATION</scope>
</reference>
<sequence>MHNNNKKKKETTEQKYKHARASLGYNRGVYYRIKAKNINMRKFMYVQNCLPRQSLFGLK</sequence>
<dbReference type="Proteomes" id="UP000095283">
    <property type="component" value="Unplaced"/>
</dbReference>
<dbReference type="AlphaFoldDB" id="A0A1I7WGV6"/>
<proteinExistence type="predicted"/>
<name>A0A1I7WGV6_HETBA</name>
<dbReference type="WBParaSite" id="Hba_04223">
    <property type="protein sequence ID" value="Hba_04223"/>
    <property type="gene ID" value="Hba_04223"/>
</dbReference>
<evidence type="ECO:0000313" key="1">
    <source>
        <dbReference type="Proteomes" id="UP000095283"/>
    </source>
</evidence>
<organism evidence="1 2">
    <name type="scientific">Heterorhabditis bacteriophora</name>
    <name type="common">Entomopathogenic nematode worm</name>
    <dbReference type="NCBI Taxonomy" id="37862"/>
    <lineage>
        <taxon>Eukaryota</taxon>
        <taxon>Metazoa</taxon>
        <taxon>Ecdysozoa</taxon>
        <taxon>Nematoda</taxon>
        <taxon>Chromadorea</taxon>
        <taxon>Rhabditida</taxon>
        <taxon>Rhabditina</taxon>
        <taxon>Rhabditomorpha</taxon>
        <taxon>Strongyloidea</taxon>
        <taxon>Heterorhabditidae</taxon>
        <taxon>Heterorhabditis</taxon>
    </lineage>
</organism>
<evidence type="ECO:0000313" key="2">
    <source>
        <dbReference type="WBParaSite" id="Hba_04223"/>
    </source>
</evidence>
<keyword evidence="1" id="KW-1185">Reference proteome</keyword>
<protein>
    <submittedName>
        <fullName evidence="2">60S ribosomal protein L35a</fullName>
    </submittedName>
</protein>
<accession>A0A1I7WGV6</accession>